<evidence type="ECO:0000256" key="1">
    <source>
        <dbReference type="SAM" id="MobiDB-lite"/>
    </source>
</evidence>
<gene>
    <name evidence="2" type="ORF">LTRI10_LOCUS37116</name>
</gene>
<sequence>MAARRSQQGDGSSQDPSDEQPSQEQPVRKRSKKVALSSREGEGSRQPPARQQPEVEEEDEEEDEEGPCDSYFRFRGSTYSLFKVISYWKQDAAYYAACKKEVEKAGFGGLLDLRMPKIPNVFMDDLMAAYDISTSTFVFGEGESKKVFEFTHEDVARVYGLPLGGVVIDLKHTEGGGGCWIVLARISA</sequence>
<feature type="region of interest" description="Disordered" evidence="1">
    <location>
        <begin position="1"/>
        <end position="69"/>
    </location>
</feature>
<feature type="compositionally biased region" description="Acidic residues" evidence="1">
    <location>
        <begin position="54"/>
        <end position="67"/>
    </location>
</feature>
<accession>A0AAV2FES0</accession>
<dbReference type="EMBL" id="OZ034819">
    <property type="protein sequence ID" value="CAL1396768.1"/>
    <property type="molecule type" value="Genomic_DNA"/>
</dbReference>
<evidence type="ECO:0000313" key="3">
    <source>
        <dbReference type="Proteomes" id="UP001497516"/>
    </source>
</evidence>
<reference evidence="2 3" key="1">
    <citation type="submission" date="2024-04" db="EMBL/GenBank/DDBJ databases">
        <authorList>
            <person name="Fracassetti M."/>
        </authorList>
    </citation>
    <scope>NUCLEOTIDE SEQUENCE [LARGE SCALE GENOMIC DNA]</scope>
</reference>
<dbReference type="PANTHER" id="PTHR34835:SF90">
    <property type="entry name" value="AMINOTRANSFERASE-LIKE PLANT MOBILE DOMAIN-CONTAINING PROTEIN"/>
    <property type="match status" value="1"/>
</dbReference>
<feature type="compositionally biased region" description="Low complexity" evidence="1">
    <location>
        <begin position="1"/>
        <end position="25"/>
    </location>
</feature>
<proteinExistence type="predicted"/>
<evidence type="ECO:0000313" key="2">
    <source>
        <dbReference type="EMBL" id="CAL1396768.1"/>
    </source>
</evidence>
<dbReference type="AlphaFoldDB" id="A0AAV2FES0"/>
<keyword evidence="3" id="KW-1185">Reference proteome</keyword>
<dbReference type="PANTHER" id="PTHR34835">
    <property type="entry name" value="OS07G0283600 PROTEIN-RELATED"/>
    <property type="match status" value="1"/>
</dbReference>
<protein>
    <submittedName>
        <fullName evidence="2">Uncharacterized protein</fullName>
    </submittedName>
</protein>
<name>A0AAV2FES0_9ROSI</name>
<organism evidence="2 3">
    <name type="scientific">Linum trigynum</name>
    <dbReference type="NCBI Taxonomy" id="586398"/>
    <lineage>
        <taxon>Eukaryota</taxon>
        <taxon>Viridiplantae</taxon>
        <taxon>Streptophyta</taxon>
        <taxon>Embryophyta</taxon>
        <taxon>Tracheophyta</taxon>
        <taxon>Spermatophyta</taxon>
        <taxon>Magnoliopsida</taxon>
        <taxon>eudicotyledons</taxon>
        <taxon>Gunneridae</taxon>
        <taxon>Pentapetalae</taxon>
        <taxon>rosids</taxon>
        <taxon>fabids</taxon>
        <taxon>Malpighiales</taxon>
        <taxon>Linaceae</taxon>
        <taxon>Linum</taxon>
    </lineage>
</organism>
<dbReference type="Proteomes" id="UP001497516">
    <property type="component" value="Chromosome 6"/>
</dbReference>